<name>A0A6P0UMZ4_9FLAO</name>
<dbReference type="Proteomes" id="UP000468581">
    <property type="component" value="Unassembled WGS sequence"/>
</dbReference>
<protein>
    <submittedName>
        <fullName evidence="3">Response regulator</fullName>
    </submittedName>
</protein>
<feature type="domain" description="Response regulatory" evidence="2">
    <location>
        <begin position="4"/>
        <end position="132"/>
    </location>
</feature>
<dbReference type="AlphaFoldDB" id="A0A6P0UMZ4"/>
<dbReference type="Gene3D" id="3.40.50.2300">
    <property type="match status" value="1"/>
</dbReference>
<sequence>MFKKVLVAEDLENINRGVASVFNELGMPEPVFAQYCDDAYIKVKRAELDGSPFELLISDLSFKQDHREQKYPSGEELIKALKEESPDLKVIIFSVEDRPQKIRKLFDELQIDAYVCKGRKGSEELKNAVVDVYNHKKYISSEVADALTKKNVVEISPYDIRLVKLLSDGFRQEEIGDYLKKKGEYPNSTSTIEKRLNKLKIHFKARNSTHLVSIIKDMGLI</sequence>
<evidence type="ECO:0000313" key="3">
    <source>
        <dbReference type="EMBL" id="NER14545.1"/>
    </source>
</evidence>
<evidence type="ECO:0000313" key="4">
    <source>
        <dbReference type="Proteomes" id="UP000468581"/>
    </source>
</evidence>
<dbReference type="InterPro" id="IPR011006">
    <property type="entry name" value="CheY-like_superfamily"/>
</dbReference>
<comment type="caution">
    <text evidence="3">The sequence shown here is derived from an EMBL/GenBank/DDBJ whole genome shotgun (WGS) entry which is preliminary data.</text>
</comment>
<evidence type="ECO:0000259" key="2">
    <source>
        <dbReference type="PROSITE" id="PS50110"/>
    </source>
</evidence>
<reference evidence="3 4" key="1">
    <citation type="submission" date="2020-01" db="EMBL/GenBank/DDBJ databases">
        <title>Leptobacterium flavescens.</title>
        <authorList>
            <person name="Wang G."/>
        </authorList>
    </citation>
    <scope>NUCLEOTIDE SEQUENCE [LARGE SCALE GENOMIC DNA]</scope>
    <source>
        <strain evidence="3 4">KCTC 22160</strain>
    </source>
</reference>
<evidence type="ECO:0000256" key="1">
    <source>
        <dbReference type="PROSITE-ProRule" id="PRU00169"/>
    </source>
</evidence>
<dbReference type="PROSITE" id="PS50110">
    <property type="entry name" value="RESPONSE_REGULATORY"/>
    <property type="match status" value="1"/>
</dbReference>
<dbReference type="EMBL" id="JAABOO010000003">
    <property type="protein sequence ID" value="NER14545.1"/>
    <property type="molecule type" value="Genomic_DNA"/>
</dbReference>
<accession>A0A6P0UMZ4</accession>
<proteinExistence type="predicted"/>
<keyword evidence="1" id="KW-0597">Phosphoprotein</keyword>
<gene>
    <name evidence="3" type="ORF">GWK08_13910</name>
</gene>
<dbReference type="RefSeq" id="WP_163607831.1">
    <property type="nucleotide sequence ID" value="NZ_JAABOO010000003.1"/>
</dbReference>
<keyword evidence="4" id="KW-1185">Reference proteome</keyword>
<dbReference type="GO" id="GO:0000160">
    <property type="term" value="P:phosphorelay signal transduction system"/>
    <property type="evidence" value="ECO:0007669"/>
    <property type="project" value="InterPro"/>
</dbReference>
<organism evidence="3 4">
    <name type="scientific">Leptobacterium flavescens</name>
    <dbReference type="NCBI Taxonomy" id="472055"/>
    <lineage>
        <taxon>Bacteria</taxon>
        <taxon>Pseudomonadati</taxon>
        <taxon>Bacteroidota</taxon>
        <taxon>Flavobacteriia</taxon>
        <taxon>Flavobacteriales</taxon>
        <taxon>Flavobacteriaceae</taxon>
        <taxon>Leptobacterium</taxon>
    </lineage>
</organism>
<dbReference type="InterPro" id="IPR001789">
    <property type="entry name" value="Sig_transdc_resp-reg_receiver"/>
</dbReference>
<dbReference type="SUPFAM" id="SSF52172">
    <property type="entry name" value="CheY-like"/>
    <property type="match status" value="1"/>
</dbReference>
<feature type="modified residue" description="4-aspartylphosphate" evidence="1">
    <location>
        <position position="59"/>
    </location>
</feature>